<dbReference type="Proteomes" id="UP000809431">
    <property type="component" value="Unassembled WGS sequence"/>
</dbReference>
<evidence type="ECO:0000313" key="1">
    <source>
        <dbReference type="EMBL" id="MBM3114291.1"/>
    </source>
</evidence>
<accession>A0ABS2BH81</accession>
<dbReference type="RefSeq" id="WP_203535996.1">
    <property type="nucleotide sequence ID" value="NZ_JAESND010000001.1"/>
</dbReference>
<evidence type="ECO:0000313" key="2">
    <source>
        <dbReference type="Proteomes" id="UP000809431"/>
    </source>
</evidence>
<protein>
    <submittedName>
        <fullName evidence="1">Phage GP46 family protein</fullName>
    </submittedName>
</protein>
<comment type="caution">
    <text evidence="1">The sequence shown here is derived from an EMBL/GenBank/DDBJ whole genome shotgun (WGS) entry which is preliminary data.</text>
</comment>
<dbReference type="InterPro" id="IPR010877">
    <property type="entry name" value="Phage_Mu_Gp46"/>
</dbReference>
<proteinExistence type="predicted"/>
<dbReference type="Pfam" id="PF07409">
    <property type="entry name" value="GP46"/>
    <property type="match status" value="1"/>
</dbReference>
<keyword evidence="2" id="KW-1185">Reference proteome</keyword>
<dbReference type="EMBL" id="JAESND010000001">
    <property type="protein sequence ID" value="MBM3114291.1"/>
    <property type="molecule type" value="Genomic_DNA"/>
</dbReference>
<name>A0ABS2BH81_9NEIS</name>
<gene>
    <name evidence="1" type="ORF">JMJ54_00495</name>
</gene>
<reference evidence="1 2" key="1">
    <citation type="submission" date="2021-01" db="EMBL/GenBank/DDBJ databases">
        <title>Draft Genome Sequence and Polyhydroxyalkanoate Biosynthetic Potential of Jeongeupia naejangsanensis Type Strain DSM 24253.</title>
        <authorList>
            <person name="Turrini P."/>
            <person name="Artuso I."/>
            <person name="Lugli G.A."/>
            <person name="Frangipani E."/>
            <person name="Ventura M."/>
            <person name="Visca P."/>
        </authorList>
    </citation>
    <scope>NUCLEOTIDE SEQUENCE [LARGE SCALE GENOMIC DNA]</scope>
    <source>
        <strain evidence="1 2">DSM 24253</strain>
    </source>
</reference>
<organism evidence="1 2">
    <name type="scientific">Jeongeupia naejangsanensis</name>
    <dbReference type="NCBI Taxonomy" id="613195"/>
    <lineage>
        <taxon>Bacteria</taxon>
        <taxon>Pseudomonadati</taxon>
        <taxon>Pseudomonadota</taxon>
        <taxon>Betaproteobacteria</taxon>
        <taxon>Neisseriales</taxon>
        <taxon>Chitinibacteraceae</taxon>
        <taxon>Jeongeupia</taxon>
    </lineage>
</organism>
<sequence length="144" mass="15712">MSDLALTLDEQGRIDLAIAGGDLVRETTLNTCVLVCLGTDARAGPDDAIPDGTTDRRGWWGDALEQQVHGSLLWMLSREKHTDAVAQRLEDYARQALAWMVPAGLAARIDVQAMLAPGQGAVLAVTLYQRDGSAMHYEYNDLWS</sequence>